<evidence type="ECO:0000256" key="4">
    <source>
        <dbReference type="ARBA" id="ARBA00022840"/>
    </source>
</evidence>
<feature type="domain" description="DEAD-box RNA helicase Q" evidence="11">
    <location>
        <begin position="1"/>
        <end position="29"/>
    </location>
</feature>
<evidence type="ECO:0000313" key="13">
    <source>
        <dbReference type="Proteomes" id="UP001589813"/>
    </source>
</evidence>
<keyword evidence="4 7" id="KW-0067">ATP-binding</keyword>
<evidence type="ECO:0000256" key="6">
    <source>
        <dbReference type="PROSITE-ProRule" id="PRU00552"/>
    </source>
</evidence>
<evidence type="ECO:0000256" key="1">
    <source>
        <dbReference type="ARBA" id="ARBA00022741"/>
    </source>
</evidence>
<evidence type="ECO:0000259" key="11">
    <source>
        <dbReference type="PROSITE" id="PS51195"/>
    </source>
</evidence>
<evidence type="ECO:0000313" key="12">
    <source>
        <dbReference type="EMBL" id="MFC0047376.1"/>
    </source>
</evidence>
<evidence type="ECO:0000259" key="9">
    <source>
        <dbReference type="PROSITE" id="PS51192"/>
    </source>
</evidence>
<name>A0ABV6B934_9GAMM</name>
<dbReference type="Pfam" id="PF00271">
    <property type="entry name" value="Helicase_C"/>
    <property type="match status" value="1"/>
</dbReference>
<comment type="caution">
    <text evidence="12">The sequence shown here is derived from an EMBL/GenBank/DDBJ whole genome shotgun (WGS) entry which is preliminary data.</text>
</comment>
<dbReference type="Pfam" id="PF00270">
    <property type="entry name" value="DEAD"/>
    <property type="match status" value="1"/>
</dbReference>
<keyword evidence="2 7" id="KW-0378">Hydrolase</keyword>
<evidence type="ECO:0000256" key="8">
    <source>
        <dbReference type="SAM" id="MobiDB-lite"/>
    </source>
</evidence>
<dbReference type="CDD" id="cd18787">
    <property type="entry name" value="SF2_C_DEAD"/>
    <property type="match status" value="1"/>
</dbReference>
<dbReference type="PANTHER" id="PTHR47959">
    <property type="entry name" value="ATP-DEPENDENT RNA HELICASE RHLE-RELATED"/>
    <property type="match status" value="1"/>
</dbReference>
<feature type="domain" description="Helicase ATP-binding" evidence="9">
    <location>
        <begin position="32"/>
        <end position="207"/>
    </location>
</feature>
<dbReference type="SUPFAM" id="SSF52540">
    <property type="entry name" value="P-loop containing nucleoside triphosphate hydrolases"/>
    <property type="match status" value="1"/>
</dbReference>
<dbReference type="PROSITE" id="PS51195">
    <property type="entry name" value="Q_MOTIF"/>
    <property type="match status" value="1"/>
</dbReference>
<feature type="short sequence motif" description="Q motif" evidence="6">
    <location>
        <begin position="1"/>
        <end position="29"/>
    </location>
</feature>
<evidence type="ECO:0000256" key="5">
    <source>
        <dbReference type="ARBA" id="ARBA00038437"/>
    </source>
</evidence>
<dbReference type="Proteomes" id="UP001589813">
    <property type="component" value="Unassembled WGS sequence"/>
</dbReference>
<dbReference type="PROSITE" id="PS51194">
    <property type="entry name" value="HELICASE_CTER"/>
    <property type="match status" value="1"/>
</dbReference>
<evidence type="ECO:0000256" key="3">
    <source>
        <dbReference type="ARBA" id="ARBA00022806"/>
    </source>
</evidence>
<dbReference type="InterPro" id="IPR044742">
    <property type="entry name" value="DEAD/DEAH_RhlB"/>
</dbReference>
<evidence type="ECO:0000259" key="10">
    <source>
        <dbReference type="PROSITE" id="PS51194"/>
    </source>
</evidence>
<comment type="similarity">
    <text evidence="5 7">Belongs to the DEAD box helicase family.</text>
</comment>
<dbReference type="Gene3D" id="3.40.50.300">
    <property type="entry name" value="P-loop containing nucleotide triphosphate hydrolases"/>
    <property type="match status" value="2"/>
</dbReference>
<dbReference type="InterPro" id="IPR000629">
    <property type="entry name" value="RNA-helicase_DEAD-box_CS"/>
</dbReference>
<dbReference type="InterPro" id="IPR050079">
    <property type="entry name" value="DEAD_box_RNA_helicase"/>
</dbReference>
<dbReference type="SMART" id="SM00490">
    <property type="entry name" value="HELICc"/>
    <property type="match status" value="1"/>
</dbReference>
<dbReference type="CDD" id="cd00268">
    <property type="entry name" value="DEADc"/>
    <property type="match status" value="1"/>
</dbReference>
<feature type="compositionally biased region" description="Low complexity" evidence="8">
    <location>
        <begin position="443"/>
        <end position="453"/>
    </location>
</feature>
<keyword evidence="1 7" id="KW-0547">Nucleotide-binding</keyword>
<dbReference type="PROSITE" id="PS00039">
    <property type="entry name" value="DEAD_ATP_HELICASE"/>
    <property type="match status" value="1"/>
</dbReference>
<keyword evidence="13" id="KW-1185">Reference proteome</keyword>
<dbReference type="PROSITE" id="PS51192">
    <property type="entry name" value="HELICASE_ATP_BIND_1"/>
    <property type="match status" value="1"/>
</dbReference>
<protein>
    <submittedName>
        <fullName evidence="12">DEAD/DEAH box helicase</fullName>
        <ecNumber evidence="12">3.6.4.-</ecNumber>
    </submittedName>
</protein>
<evidence type="ECO:0000256" key="2">
    <source>
        <dbReference type="ARBA" id="ARBA00022801"/>
    </source>
</evidence>
<dbReference type="GO" id="GO:0004386">
    <property type="term" value="F:helicase activity"/>
    <property type="evidence" value="ECO:0007669"/>
    <property type="project" value="UniProtKB-KW"/>
</dbReference>
<feature type="domain" description="Helicase C-terminal" evidence="10">
    <location>
        <begin position="234"/>
        <end position="378"/>
    </location>
</feature>
<gene>
    <name evidence="12" type="ORF">ACFFJP_03605</name>
</gene>
<dbReference type="InterPro" id="IPR014014">
    <property type="entry name" value="RNA_helicase_DEAD_Q_motif"/>
</dbReference>
<sequence>MQFSSLDLAPDLQRALTECGYSEMTPVQAQAIVPARRGKDLQVTAQTGTGKTAAFAVPVLQRMLDTPKPTQEKRPRCLILTPTRELAEQIADNITAYAKHLPISITALYGGVKMGGQANKLNAGVDIVISTPGRLLEHMSLGNVILSDVEFVVLDEADRMLDMGFSADVLKLLQMTATKRQTMLFSATTSPAVNELSHKILHNHQQIRVTKVNSTADTVHHVVYPVEESRKIELFEQLLAEQNWFQVLVFTSTKEQADRLLAGLQQRKINAAVCHGDKSQGARRRAIAEFKSAKLQVLIATEVAARGLDIQGLDYVVNFNLPYLPEDYVHRIGRTGRAGASGHAVSFVSREEELTLERIQKLIGSKISRVIKPGFEVSNRVSLLKSISRKVVSGRSNKASETFIELGSSGNAQPKGKPRRSKPAHEVGSDAAKKPAARPQQLKKPTAPKKPAAGNSSGRGKRAS</sequence>
<dbReference type="InterPro" id="IPR001650">
    <property type="entry name" value="Helicase_C-like"/>
</dbReference>
<reference evidence="12 13" key="1">
    <citation type="submission" date="2024-09" db="EMBL/GenBank/DDBJ databases">
        <authorList>
            <person name="Sun Q."/>
            <person name="Mori K."/>
        </authorList>
    </citation>
    <scope>NUCLEOTIDE SEQUENCE [LARGE SCALE GENOMIC DNA]</scope>
    <source>
        <strain evidence="12 13">KCTC 23315</strain>
    </source>
</reference>
<accession>A0ABV6B934</accession>
<dbReference type="EC" id="3.6.4.-" evidence="12"/>
<dbReference type="EMBL" id="JBHLXP010000001">
    <property type="protein sequence ID" value="MFC0047376.1"/>
    <property type="molecule type" value="Genomic_DNA"/>
</dbReference>
<feature type="compositionally biased region" description="Basic and acidic residues" evidence="8">
    <location>
        <begin position="423"/>
        <end position="433"/>
    </location>
</feature>
<keyword evidence="3 7" id="KW-0347">Helicase</keyword>
<dbReference type="GO" id="GO:0016787">
    <property type="term" value="F:hydrolase activity"/>
    <property type="evidence" value="ECO:0007669"/>
    <property type="project" value="UniProtKB-KW"/>
</dbReference>
<feature type="region of interest" description="Disordered" evidence="8">
    <location>
        <begin position="403"/>
        <end position="464"/>
    </location>
</feature>
<dbReference type="PANTHER" id="PTHR47959:SF13">
    <property type="entry name" value="ATP-DEPENDENT RNA HELICASE RHLE"/>
    <property type="match status" value="1"/>
</dbReference>
<dbReference type="SMART" id="SM00487">
    <property type="entry name" value="DEXDc"/>
    <property type="match status" value="1"/>
</dbReference>
<dbReference type="InterPro" id="IPR014001">
    <property type="entry name" value="Helicase_ATP-bd"/>
</dbReference>
<organism evidence="12 13">
    <name type="scientific">Rheinheimera tilapiae</name>
    <dbReference type="NCBI Taxonomy" id="875043"/>
    <lineage>
        <taxon>Bacteria</taxon>
        <taxon>Pseudomonadati</taxon>
        <taxon>Pseudomonadota</taxon>
        <taxon>Gammaproteobacteria</taxon>
        <taxon>Chromatiales</taxon>
        <taxon>Chromatiaceae</taxon>
        <taxon>Rheinheimera</taxon>
    </lineage>
</organism>
<dbReference type="InterPro" id="IPR011545">
    <property type="entry name" value="DEAD/DEAH_box_helicase_dom"/>
</dbReference>
<evidence type="ECO:0000256" key="7">
    <source>
        <dbReference type="RuleBase" id="RU000492"/>
    </source>
</evidence>
<dbReference type="InterPro" id="IPR027417">
    <property type="entry name" value="P-loop_NTPase"/>
</dbReference>
<proteinExistence type="inferred from homology"/>
<dbReference type="RefSeq" id="WP_377240611.1">
    <property type="nucleotide sequence ID" value="NZ_JBHLXP010000001.1"/>
</dbReference>